<feature type="transmembrane region" description="Helical" evidence="1">
    <location>
        <begin position="307"/>
        <end position="327"/>
    </location>
</feature>
<dbReference type="AlphaFoldDB" id="A0AAE3NXY6"/>
<feature type="transmembrane region" description="Helical" evidence="1">
    <location>
        <begin position="362"/>
        <end position="380"/>
    </location>
</feature>
<keyword evidence="3" id="KW-1185">Reference proteome</keyword>
<keyword evidence="1" id="KW-0472">Membrane</keyword>
<dbReference type="EMBL" id="JARGDL010000001">
    <property type="protein sequence ID" value="MDF1610655.1"/>
    <property type="molecule type" value="Genomic_DNA"/>
</dbReference>
<evidence type="ECO:0000313" key="2">
    <source>
        <dbReference type="EMBL" id="MDF1610655.1"/>
    </source>
</evidence>
<gene>
    <name evidence="2" type="ORF">P0M35_00705</name>
</gene>
<name>A0AAE3NXY6_9BACT</name>
<sequence length="657" mass="77146">MLKFKNKYLFYSFYWGIILYIFYNHFKTISFIQDDAFTVLRYVKNFLEGNGLVFNVGEKVEGYTNFLWVILLSVIYKSETLLKLNFDLPQLTQILSSFFGLVFLIAVYVTSWKIFSSLKNYNKTLQYISFIFPVMILFTTPFNYWSFSGMETSLFATLTLLSIHLLIDFEKGNYYKYFLLTSILNSLLRPEGLLFFVLLIVVDIIYSFLIATKISPFDETSKIISSKKKKVIVIFLLIQLVYISFRFAYYGFPLPNTFYAKTEFTFNFLLRGIDYFFKYIITDLYYGVVLLPVILRFALKKFDRIEFIIFSFGIIYIILTIIIGGDVLPIGRFYIPITPLFYMLFFYSLLNLKQFYEFKMNSIIIGLLFATTIISSIINYDSNKTEMMEKRSYEIGLVTKMKSYADWIKNNQTKNVTVALSTIGAFPFYSNVKVIDIVGLTDEYIAHHPKEVDGIDENLPIFWKERHYNADYVINQKPDFIIFPAGAKPSAFAECAIFINDEFYKIYYLQLFYADGFDQLLPIFFKRNSVRIDSSDCNVKFLSHYINANNLFLSLVKTKNRKIINEILHQADLANQYCPKRVSEINSIKGMSFYHLGNFNIAKKYFEDSIEEDSMNTISLFYLMNTYSKLNEIDNAEKTIIRLRKISSYAIKDLYYN</sequence>
<evidence type="ECO:0000256" key="1">
    <source>
        <dbReference type="SAM" id="Phobius"/>
    </source>
</evidence>
<keyword evidence="1" id="KW-1133">Transmembrane helix</keyword>
<comment type="caution">
    <text evidence="2">The sequence shown here is derived from an EMBL/GenBank/DDBJ whole genome shotgun (WGS) entry which is preliminary data.</text>
</comment>
<keyword evidence="1" id="KW-0812">Transmembrane</keyword>
<feature type="transmembrane region" description="Helical" evidence="1">
    <location>
        <begin position="276"/>
        <end position="295"/>
    </location>
</feature>
<dbReference type="SUPFAM" id="SSF48452">
    <property type="entry name" value="TPR-like"/>
    <property type="match status" value="1"/>
</dbReference>
<evidence type="ECO:0000313" key="3">
    <source>
        <dbReference type="Proteomes" id="UP001221302"/>
    </source>
</evidence>
<accession>A0AAE3NXY6</accession>
<feature type="transmembrane region" description="Helical" evidence="1">
    <location>
        <begin position="94"/>
        <end position="115"/>
    </location>
</feature>
<proteinExistence type="predicted"/>
<dbReference type="Proteomes" id="UP001221302">
    <property type="component" value="Unassembled WGS sequence"/>
</dbReference>
<feature type="transmembrane region" description="Helical" evidence="1">
    <location>
        <begin position="62"/>
        <end position="82"/>
    </location>
</feature>
<evidence type="ECO:0008006" key="4">
    <source>
        <dbReference type="Google" id="ProtNLM"/>
    </source>
</evidence>
<feature type="transmembrane region" description="Helical" evidence="1">
    <location>
        <begin position="127"/>
        <end position="145"/>
    </location>
</feature>
<dbReference type="InterPro" id="IPR011990">
    <property type="entry name" value="TPR-like_helical_dom_sf"/>
</dbReference>
<feature type="transmembrane region" description="Helical" evidence="1">
    <location>
        <begin position="192"/>
        <end position="211"/>
    </location>
</feature>
<organism evidence="2 3">
    <name type="scientific">Stygiobacter electus</name>
    <dbReference type="NCBI Taxonomy" id="3032292"/>
    <lineage>
        <taxon>Bacteria</taxon>
        <taxon>Pseudomonadati</taxon>
        <taxon>Ignavibacteriota</taxon>
        <taxon>Ignavibacteria</taxon>
        <taxon>Ignavibacteriales</taxon>
        <taxon>Melioribacteraceae</taxon>
        <taxon>Stygiobacter</taxon>
    </lineage>
</organism>
<dbReference type="Gene3D" id="1.25.40.10">
    <property type="entry name" value="Tetratricopeptide repeat domain"/>
    <property type="match status" value="1"/>
</dbReference>
<reference evidence="2" key="1">
    <citation type="submission" date="2023-03" db="EMBL/GenBank/DDBJ databases">
        <title>Stygiobacter electus gen. nov., sp. nov., facultatively anaerobic thermotolerant bacterium of the class Ignavibacteria from a well of Yessentuki mineral water deposit.</title>
        <authorList>
            <person name="Podosokorskaya O.A."/>
            <person name="Elcheninov A.G."/>
            <person name="Petrova N.F."/>
            <person name="Zavarzina D.G."/>
            <person name="Kublanov I.V."/>
            <person name="Merkel A.Y."/>
        </authorList>
    </citation>
    <scope>NUCLEOTIDE SEQUENCE</scope>
    <source>
        <strain evidence="2">09-Me</strain>
    </source>
</reference>
<dbReference type="RefSeq" id="WP_321534420.1">
    <property type="nucleotide sequence ID" value="NZ_JARGDL010000001.1"/>
</dbReference>
<feature type="transmembrane region" description="Helical" evidence="1">
    <location>
        <begin position="9"/>
        <end position="26"/>
    </location>
</feature>
<protein>
    <recommendedName>
        <fullName evidence="4">Tetratricopeptide repeat protein</fullName>
    </recommendedName>
</protein>
<feature type="transmembrane region" description="Helical" evidence="1">
    <location>
        <begin position="231"/>
        <end position="252"/>
    </location>
</feature>
<feature type="transmembrane region" description="Helical" evidence="1">
    <location>
        <begin position="333"/>
        <end position="350"/>
    </location>
</feature>